<feature type="domain" description="Glycoside hydrolase family 2 catalytic" evidence="5">
    <location>
        <begin position="421"/>
        <end position="550"/>
    </location>
</feature>
<dbReference type="Gene3D" id="2.60.40.10">
    <property type="entry name" value="Immunoglobulins"/>
    <property type="match status" value="3"/>
</dbReference>
<dbReference type="InterPro" id="IPR043534">
    <property type="entry name" value="EBDG/EBM"/>
</dbReference>
<evidence type="ECO:0000259" key="4">
    <source>
        <dbReference type="Pfam" id="PF00703"/>
    </source>
</evidence>
<dbReference type="InterPro" id="IPR013783">
    <property type="entry name" value="Ig-like_fold"/>
</dbReference>
<dbReference type="SUPFAM" id="SSF51445">
    <property type="entry name" value="(Trans)glycosidases"/>
    <property type="match status" value="1"/>
</dbReference>
<name>A0A2N9EDV6_FAGSY</name>
<dbReference type="InterPro" id="IPR023232">
    <property type="entry name" value="Glyco_hydro_2_AS"/>
</dbReference>
<reference evidence="8" key="1">
    <citation type="submission" date="2018-02" db="EMBL/GenBank/DDBJ databases">
        <authorList>
            <person name="Cohen D.B."/>
            <person name="Kent A.D."/>
        </authorList>
    </citation>
    <scope>NUCLEOTIDE SEQUENCE</scope>
</reference>
<dbReference type="InterPro" id="IPR008979">
    <property type="entry name" value="Galactose-bd-like_sf"/>
</dbReference>
<gene>
    <name evidence="8" type="ORF">FSB_LOCUS797</name>
</gene>
<dbReference type="InterPro" id="IPR054593">
    <property type="entry name" value="Beta-mannosidase-like_N2"/>
</dbReference>
<accession>A0A2N9EDV6</accession>
<sequence>MAKIGTTRLDSGWLAARSTEVSHSGTQLTTTHPPSGPTSPWLNAVVPGTANGGLIDSVLATLVENKVVPDPFYGLQNEMIIDIADSGREYYTFWFFTTFQRNQHLDLNFRGINYSAEVYLNGHKKVVPKGMFRRHSLDVTDILHPDGQNLLAVLVHPPDHPGSIPPEGGQGGDHEIGKDVATQYVQGWDWMAPIRDRNTGIWDEVSVSITGPVKIIDPHLVSSFFDDYKRVYLHATTELENRSSWVAECSLNIQVTTGVEGNICLVEHLQTQHVSIPAGSQLQYTFPECNSVNHQICFQSTCPKLGYAIQSWMYWLVGRGVLLEGVRVSSGMQFHYVLCGLFGRNVIRERLRDWRGDNGMNLQLFFYKPDLWWPNGMGKQSLYNVHITIDVKGYGESDAWSNLFGFRKIESHIDSATGGRLFKVNGQPIFIRGGNWILSDGLLRLSKKRYETDIKFHADMNFNMIRCWGGGLAERPEFYHYCDIYGLLVWQEFWITGDVDGRGVPVSNPNGPLDHDLFLLCARDTVKLLRNHPSLALWVGGNEQVPPDDINEALKVDLRLHPYFENSNEISKSSEDLSPMSKDPSQYLDGTRVYIQGSLWDGFANGKGGFSDGPYEIQNPEAFFKNDFYSYGFNPEVGSVGVPVADTIRATMPQEGWQIPLFKKLPSGYTKEVPNPIWEYHKYIPYSKPEKCVDQIELYGTPKDLADFCLKAQLANYIQYRALLEGWTSRMWSKYTGVLIWKTQNPWTGLRGQFYDHLLDQTAGFYGCRSAAEPIHVQLNLDSYFLEVVNTTSEELSNIAIEASVWDLEGTCPYYNVFEKLSVPANKTVPIVELKYPKSKNPKPVYFLLLKLYHMSDYGILSRNFYWLHLSGGDYKLLEPYRLKKIPLKITSKVFIKGSTYEIEMHVENASKKADSRSLTYMNNFTARSGYGDTDMALVQPVSSGTSEKHEVGLFQRICRCFAKDNDGLSVTEVNGADVGVAFFLHFSVHALKTDHKEGEDTRILPVHYSDNYFSLVPGEVMPIKITFEVPPGVTPRVTLRGWNYHGGHTVH</sequence>
<dbReference type="PANTHER" id="PTHR43536">
    <property type="entry name" value="MANNOSYLGLYCOPROTEIN ENDO-BETA-MANNOSIDASE"/>
    <property type="match status" value="1"/>
</dbReference>
<evidence type="ECO:0000313" key="8">
    <source>
        <dbReference type="EMBL" id="SPC72915.1"/>
    </source>
</evidence>
<feature type="domain" description="Exo-beta-D-glucosaminidase Ig-fold" evidence="6">
    <location>
        <begin position="974"/>
        <end position="1044"/>
    </location>
</feature>
<dbReference type="Pfam" id="PF22666">
    <property type="entry name" value="Glyco_hydro_2_N2"/>
    <property type="match status" value="1"/>
</dbReference>
<proteinExistence type="inferred from homology"/>
<dbReference type="EMBL" id="OIVN01000031">
    <property type="protein sequence ID" value="SPC72915.1"/>
    <property type="molecule type" value="Genomic_DNA"/>
</dbReference>
<dbReference type="InterPro" id="IPR036156">
    <property type="entry name" value="Beta-gal/glucu_dom_sf"/>
</dbReference>
<dbReference type="Pfam" id="PF00703">
    <property type="entry name" value="Glyco_hydro_2"/>
    <property type="match status" value="1"/>
</dbReference>
<evidence type="ECO:0000256" key="2">
    <source>
        <dbReference type="ARBA" id="ARBA00022801"/>
    </source>
</evidence>
<protein>
    <recommendedName>
        <fullName evidence="9">Beta-mannosidase</fullName>
    </recommendedName>
</protein>
<dbReference type="AlphaFoldDB" id="A0A2N9EDV6"/>
<evidence type="ECO:0000256" key="1">
    <source>
        <dbReference type="ARBA" id="ARBA00007401"/>
    </source>
</evidence>
<dbReference type="PANTHER" id="PTHR43536:SF1">
    <property type="entry name" value="MANNOSYLGLYCOPROTEIN ENDO-BETA-MANNOSIDASE"/>
    <property type="match status" value="1"/>
</dbReference>
<dbReference type="SUPFAM" id="SSF49785">
    <property type="entry name" value="Galactose-binding domain-like"/>
    <property type="match status" value="1"/>
</dbReference>
<dbReference type="Gene3D" id="2.60.120.260">
    <property type="entry name" value="Galactose-binding domain-like"/>
    <property type="match status" value="1"/>
</dbReference>
<dbReference type="InterPro" id="IPR041351">
    <property type="entry name" value="Ig_GlcNase"/>
</dbReference>
<dbReference type="SUPFAM" id="SSF49303">
    <property type="entry name" value="beta-Galactosidase/glucuronidase domain"/>
    <property type="match status" value="3"/>
</dbReference>
<keyword evidence="2" id="KW-0378">Hydrolase</keyword>
<evidence type="ECO:0000259" key="5">
    <source>
        <dbReference type="Pfam" id="PF02836"/>
    </source>
</evidence>
<dbReference type="InterPro" id="IPR006103">
    <property type="entry name" value="Glyco_hydro_2_cat"/>
</dbReference>
<evidence type="ECO:0000259" key="7">
    <source>
        <dbReference type="Pfam" id="PF22666"/>
    </source>
</evidence>
<feature type="domain" description="Beta-mannosidase-like galactose-binding" evidence="7">
    <location>
        <begin position="57"/>
        <end position="202"/>
    </location>
</feature>
<evidence type="ECO:0000259" key="6">
    <source>
        <dbReference type="Pfam" id="PF18368"/>
    </source>
</evidence>
<dbReference type="InterPro" id="IPR017853">
    <property type="entry name" value="GH"/>
</dbReference>
<keyword evidence="3" id="KW-0326">Glycosidase</keyword>
<comment type="similarity">
    <text evidence="1">Belongs to the glycosyl hydrolase 2 family.</text>
</comment>
<dbReference type="InterPro" id="IPR006102">
    <property type="entry name" value="Ig-like_GH2"/>
</dbReference>
<dbReference type="GO" id="GO:0004553">
    <property type="term" value="F:hydrolase activity, hydrolyzing O-glycosyl compounds"/>
    <property type="evidence" value="ECO:0007669"/>
    <property type="project" value="InterPro"/>
</dbReference>
<evidence type="ECO:0008006" key="9">
    <source>
        <dbReference type="Google" id="ProtNLM"/>
    </source>
</evidence>
<dbReference type="Pfam" id="PF18368">
    <property type="entry name" value="Ig_GlcNase"/>
    <property type="match status" value="1"/>
</dbReference>
<dbReference type="Pfam" id="PF02836">
    <property type="entry name" value="Glyco_hydro_2_C"/>
    <property type="match status" value="1"/>
</dbReference>
<evidence type="ECO:0000256" key="3">
    <source>
        <dbReference type="ARBA" id="ARBA00023295"/>
    </source>
</evidence>
<feature type="domain" description="Glycoside hydrolase family 2 immunoglobulin-like beta-sandwich" evidence="4">
    <location>
        <begin position="363"/>
        <end position="407"/>
    </location>
</feature>
<organism evidence="8">
    <name type="scientific">Fagus sylvatica</name>
    <name type="common">Beechnut</name>
    <dbReference type="NCBI Taxonomy" id="28930"/>
    <lineage>
        <taxon>Eukaryota</taxon>
        <taxon>Viridiplantae</taxon>
        <taxon>Streptophyta</taxon>
        <taxon>Embryophyta</taxon>
        <taxon>Tracheophyta</taxon>
        <taxon>Spermatophyta</taxon>
        <taxon>Magnoliopsida</taxon>
        <taxon>eudicotyledons</taxon>
        <taxon>Gunneridae</taxon>
        <taxon>Pentapetalae</taxon>
        <taxon>rosids</taxon>
        <taxon>fabids</taxon>
        <taxon>Fagales</taxon>
        <taxon>Fagaceae</taxon>
        <taxon>Fagus</taxon>
    </lineage>
</organism>
<dbReference type="PROSITE" id="PS00608">
    <property type="entry name" value="GLYCOSYL_HYDROL_F2_2"/>
    <property type="match status" value="1"/>
</dbReference>
<dbReference type="Gene3D" id="3.20.20.80">
    <property type="entry name" value="Glycosidases"/>
    <property type="match status" value="1"/>
</dbReference>
<dbReference type="GO" id="GO:0005975">
    <property type="term" value="P:carbohydrate metabolic process"/>
    <property type="evidence" value="ECO:0007669"/>
    <property type="project" value="InterPro"/>
</dbReference>